<dbReference type="Gene3D" id="3.90.1860.10">
    <property type="entry name" value="tRNA-splicing ligase RtcB"/>
    <property type="match status" value="1"/>
</dbReference>
<proteinExistence type="predicted"/>
<protein>
    <recommendedName>
        <fullName evidence="2">3'-phosphate/5'-hydroxy nucleic acid ligase</fullName>
        <ecNumber evidence="2">6.5.1.8</ecNumber>
    </recommendedName>
</protein>
<dbReference type="InterPro" id="IPR001233">
    <property type="entry name" value="RtcB"/>
</dbReference>
<accession>A0ABU2KU26</accession>
<keyword evidence="11" id="KW-1185">Reference proteome</keyword>
<comment type="catalytic activity">
    <reaction evidence="9">
        <text>a 3'-end 3'-phospho-ribonucleotide-RNA + a 5'-end dephospho-ribonucleoside-RNA + GTP = a ribonucleotidyl-ribonucleotide-RNA + GMP + diphosphate</text>
        <dbReference type="Rhea" id="RHEA:68076"/>
        <dbReference type="Rhea" id="RHEA-COMP:10463"/>
        <dbReference type="Rhea" id="RHEA-COMP:13936"/>
        <dbReference type="Rhea" id="RHEA-COMP:17355"/>
        <dbReference type="ChEBI" id="CHEBI:33019"/>
        <dbReference type="ChEBI" id="CHEBI:37565"/>
        <dbReference type="ChEBI" id="CHEBI:58115"/>
        <dbReference type="ChEBI" id="CHEBI:83062"/>
        <dbReference type="ChEBI" id="CHEBI:138284"/>
        <dbReference type="ChEBI" id="CHEBI:173118"/>
        <dbReference type="EC" id="6.5.1.8"/>
    </reaction>
</comment>
<dbReference type="RefSeq" id="WP_311545269.1">
    <property type="nucleotide sequence ID" value="NZ_JAVREK010000010.1"/>
</dbReference>
<comment type="caution">
    <text evidence="10">The sequence shown here is derived from an EMBL/GenBank/DDBJ whole genome shotgun (WGS) entry which is preliminary data.</text>
</comment>
<dbReference type="InterPro" id="IPR036025">
    <property type="entry name" value="RtcB-like_sf"/>
</dbReference>
<evidence type="ECO:0000313" key="11">
    <source>
        <dbReference type="Proteomes" id="UP001183226"/>
    </source>
</evidence>
<evidence type="ECO:0000256" key="9">
    <source>
        <dbReference type="ARBA" id="ARBA00047746"/>
    </source>
</evidence>
<keyword evidence="7" id="KW-0342">GTP-binding</keyword>
<evidence type="ECO:0000256" key="1">
    <source>
        <dbReference type="ARBA" id="ARBA00001936"/>
    </source>
</evidence>
<dbReference type="EC" id="6.5.1.8" evidence="2"/>
<reference evidence="11" key="1">
    <citation type="submission" date="2023-07" db="EMBL/GenBank/DDBJ databases">
        <title>30 novel species of actinomycetes from the DSMZ collection.</title>
        <authorList>
            <person name="Nouioui I."/>
        </authorList>
    </citation>
    <scope>NUCLEOTIDE SEQUENCE [LARGE SCALE GENOMIC DNA]</scope>
    <source>
        <strain evidence="11">DSM 45055</strain>
    </source>
</reference>
<evidence type="ECO:0000256" key="4">
    <source>
        <dbReference type="ARBA" id="ARBA00022723"/>
    </source>
</evidence>
<keyword evidence="6" id="KW-0692">RNA repair</keyword>
<gene>
    <name evidence="10" type="ORF">RM446_11790</name>
</gene>
<name>A0ABU2KU26_9ACTN</name>
<organism evidence="10 11">
    <name type="scientific">Streptomonospora wellingtoniae</name>
    <dbReference type="NCBI Taxonomy" id="3075544"/>
    <lineage>
        <taxon>Bacteria</taxon>
        <taxon>Bacillati</taxon>
        <taxon>Actinomycetota</taxon>
        <taxon>Actinomycetes</taxon>
        <taxon>Streptosporangiales</taxon>
        <taxon>Nocardiopsidaceae</taxon>
        <taxon>Streptomonospora</taxon>
    </lineage>
</organism>
<keyword evidence="3" id="KW-0436">Ligase</keyword>
<evidence type="ECO:0000313" key="10">
    <source>
        <dbReference type="EMBL" id="MDT0302794.1"/>
    </source>
</evidence>
<dbReference type="EMBL" id="JAVREK010000010">
    <property type="protein sequence ID" value="MDT0302794.1"/>
    <property type="molecule type" value="Genomic_DNA"/>
</dbReference>
<keyword evidence="5" id="KW-0547">Nucleotide-binding</keyword>
<keyword evidence="4" id="KW-0479">Metal-binding</keyword>
<dbReference type="SUPFAM" id="SSF103365">
    <property type="entry name" value="Hypothetical protein PH1602"/>
    <property type="match status" value="1"/>
</dbReference>
<evidence type="ECO:0000256" key="2">
    <source>
        <dbReference type="ARBA" id="ARBA00012726"/>
    </source>
</evidence>
<sequence length="81" mass="8612">MNAKGPAPWELVPGLRWVARGASPSPPLWVGGSVSTVPTDPRSRFSDEIPAAYKDISAVIDAQTDLVEVAARLRQVVCVKG</sequence>
<evidence type="ECO:0000256" key="8">
    <source>
        <dbReference type="ARBA" id="ARBA00023211"/>
    </source>
</evidence>
<evidence type="ECO:0000256" key="6">
    <source>
        <dbReference type="ARBA" id="ARBA00022800"/>
    </source>
</evidence>
<evidence type="ECO:0000256" key="3">
    <source>
        <dbReference type="ARBA" id="ARBA00022598"/>
    </source>
</evidence>
<evidence type="ECO:0000256" key="5">
    <source>
        <dbReference type="ARBA" id="ARBA00022741"/>
    </source>
</evidence>
<keyword evidence="8" id="KW-0464">Manganese</keyword>
<comment type="cofactor">
    <cofactor evidence="1">
        <name>Mn(2+)</name>
        <dbReference type="ChEBI" id="CHEBI:29035"/>
    </cofactor>
</comment>
<evidence type="ECO:0000256" key="7">
    <source>
        <dbReference type="ARBA" id="ARBA00023134"/>
    </source>
</evidence>
<dbReference type="Proteomes" id="UP001183226">
    <property type="component" value="Unassembled WGS sequence"/>
</dbReference>
<dbReference type="Pfam" id="PF01139">
    <property type="entry name" value="RtcB"/>
    <property type="match status" value="1"/>
</dbReference>